<dbReference type="InterPro" id="IPR002347">
    <property type="entry name" value="SDR_fam"/>
</dbReference>
<dbReference type="OrthoDB" id="10267115at2759"/>
<dbReference type="CDD" id="cd08939">
    <property type="entry name" value="KDSR-like_SDR_c"/>
    <property type="match status" value="1"/>
</dbReference>
<dbReference type="Gene3D" id="3.40.50.720">
    <property type="entry name" value="NAD(P)-binding Rossmann-like Domain"/>
    <property type="match status" value="1"/>
</dbReference>
<dbReference type="EMBL" id="PUHW01000449">
    <property type="protein sequence ID" value="KAG0686554.1"/>
    <property type="molecule type" value="Genomic_DNA"/>
</dbReference>
<evidence type="ECO:0000256" key="9">
    <source>
        <dbReference type="ARBA" id="ARBA00023098"/>
    </source>
</evidence>
<evidence type="ECO:0000256" key="16">
    <source>
        <dbReference type="SAM" id="Phobius"/>
    </source>
</evidence>
<comment type="pathway">
    <text evidence="3">Sphingolipid metabolism.</text>
</comment>
<keyword evidence="18" id="KW-1185">Reference proteome</keyword>
<evidence type="ECO:0000256" key="12">
    <source>
        <dbReference type="ARBA" id="ARBA00029797"/>
    </source>
</evidence>
<dbReference type="PRINTS" id="PR00081">
    <property type="entry name" value="GDHRDH"/>
</dbReference>
<keyword evidence="16" id="KW-1133">Transmembrane helix</keyword>
<dbReference type="GO" id="GO:0006666">
    <property type="term" value="P:3-keto-sphinganine metabolic process"/>
    <property type="evidence" value="ECO:0007669"/>
    <property type="project" value="InterPro"/>
</dbReference>
<comment type="subcellular location">
    <subcellularLocation>
        <location evidence="1">Endoplasmic reticulum</location>
    </subcellularLocation>
</comment>
<evidence type="ECO:0000313" key="18">
    <source>
        <dbReference type="Proteomes" id="UP000697127"/>
    </source>
</evidence>
<keyword evidence="16" id="KW-0812">Transmembrane</keyword>
<comment type="function">
    <text evidence="14">Catalyzes the reduction of 3'-oxosphinganine (3-ketodihydrosphingosine/KDS) to sphinganine (dihydrosphingosine/DHS), the second step of de novo sphingolipid biosynthesis.</text>
</comment>
<gene>
    <name evidence="17" type="primary">TSC10</name>
    <name evidence="17" type="ORF">C6P40_003803</name>
</gene>
<evidence type="ECO:0000256" key="4">
    <source>
        <dbReference type="ARBA" id="ARBA00006484"/>
    </source>
</evidence>
<evidence type="ECO:0000256" key="5">
    <source>
        <dbReference type="ARBA" id="ARBA00022824"/>
    </source>
</evidence>
<protein>
    <recommendedName>
        <fullName evidence="11">3-ketodihydrosphingosine reductase TSC10</fullName>
        <ecNumber evidence="10">1.1.1.102</ecNumber>
    </recommendedName>
    <alternativeName>
        <fullName evidence="13">3-dehydrosphinganine reductase</fullName>
    </alternativeName>
    <alternativeName>
        <fullName evidence="12">KDS reductase</fullName>
    </alternativeName>
</protein>
<dbReference type="GO" id="GO:0005789">
    <property type="term" value="C:endoplasmic reticulum membrane"/>
    <property type="evidence" value="ECO:0007669"/>
    <property type="project" value="TreeGrafter"/>
</dbReference>
<evidence type="ECO:0000256" key="8">
    <source>
        <dbReference type="ARBA" id="ARBA00023002"/>
    </source>
</evidence>
<evidence type="ECO:0000256" key="6">
    <source>
        <dbReference type="ARBA" id="ARBA00022857"/>
    </source>
</evidence>
<dbReference type="AlphaFoldDB" id="A0A9P7BED6"/>
<dbReference type="Pfam" id="PF00106">
    <property type="entry name" value="adh_short"/>
    <property type="match status" value="1"/>
</dbReference>
<keyword evidence="5" id="KW-0256">Endoplasmic reticulum</keyword>
<accession>A0A9P7BED6</accession>
<name>A0A9P7BED6_9ASCO</name>
<keyword evidence="16" id="KW-0472">Membrane</keyword>
<evidence type="ECO:0000256" key="10">
    <source>
        <dbReference type="ARBA" id="ARBA00026112"/>
    </source>
</evidence>
<evidence type="ECO:0000256" key="15">
    <source>
        <dbReference type="ARBA" id="ARBA00048930"/>
    </source>
</evidence>
<dbReference type="PANTHER" id="PTHR43550">
    <property type="entry name" value="3-KETODIHYDROSPHINGOSINE REDUCTASE"/>
    <property type="match status" value="1"/>
</dbReference>
<dbReference type="SUPFAM" id="SSF51735">
    <property type="entry name" value="NAD(P)-binding Rossmann-fold domains"/>
    <property type="match status" value="1"/>
</dbReference>
<comment type="pathway">
    <text evidence="2">Lipid metabolism; sphingolipid metabolism.</text>
</comment>
<dbReference type="InterPro" id="IPR036291">
    <property type="entry name" value="NAD(P)-bd_dom_sf"/>
</dbReference>
<comment type="similarity">
    <text evidence="4">Belongs to the short-chain dehydrogenases/reductases (SDR) family.</text>
</comment>
<evidence type="ECO:0000256" key="14">
    <source>
        <dbReference type="ARBA" id="ARBA00044737"/>
    </source>
</evidence>
<dbReference type="InterPro" id="IPR045022">
    <property type="entry name" value="KDSR-like"/>
</dbReference>
<dbReference type="PANTHER" id="PTHR43550:SF3">
    <property type="entry name" value="3-KETODIHYDROSPHINGOSINE REDUCTASE"/>
    <property type="match status" value="1"/>
</dbReference>
<proteinExistence type="inferred from homology"/>
<organism evidence="17 18">
    <name type="scientific">Pichia californica</name>
    <dbReference type="NCBI Taxonomy" id="460514"/>
    <lineage>
        <taxon>Eukaryota</taxon>
        <taxon>Fungi</taxon>
        <taxon>Dikarya</taxon>
        <taxon>Ascomycota</taxon>
        <taxon>Saccharomycotina</taxon>
        <taxon>Pichiomycetes</taxon>
        <taxon>Pichiales</taxon>
        <taxon>Pichiaceae</taxon>
        <taxon>Pichia</taxon>
    </lineage>
</organism>
<evidence type="ECO:0000256" key="3">
    <source>
        <dbReference type="ARBA" id="ARBA00004991"/>
    </source>
</evidence>
<evidence type="ECO:0000256" key="2">
    <source>
        <dbReference type="ARBA" id="ARBA00004760"/>
    </source>
</evidence>
<dbReference type="Proteomes" id="UP000697127">
    <property type="component" value="Unassembled WGS sequence"/>
</dbReference>
<dbReference type="GO" id="GO:0030148">
    <property type="term" value="P:sphingolipid biosynthetic process"/>
    <property type="evidence" value="ECO:0007669"/>
    <property type="project" value="InterPro"/>
</dbReference>
<comment type="catalytic activity">
    <reaction evidence="15">
        <text>sphinganine + NADP(+) = 3-oxosphinganine + NADPH + H(+)</text>
        <dbReference type="Rhea" id="RHEA:22640"/>
        <dbReference type="ChEBI" id="CHEBI:15378"/>
        <dbReference type="ChEBI" id="CHEBI:57783"/>
        <dbReference type="ChEBI" id="CHEBI:57817"/>
        <dbReference type="ChEBI" id="CHEBI:58299"/>
        <dbReference type="ChEBI" id="CHEBI:58349"/>
        <dbReference type="EC" id="1.1.1.102"/>
    </reaction>
    <physiologicalReaction direction="right-to-left" evidence="15">
        <dbReference type="Rhea" id="RHEA:22642"/>
    </physiologicalReaction>
</comment>
<evidence type="ECO:0000256" key="7">
    <source>
        <dbReference type="ARBA" id="ARBA00022919"/>
    </source>
</evidence>
<comment type="caution">
    <text evidence="17">The sequence shown here is derived from an EMBL/GenBank/DDBJ whole genome shotgun (WGS) entry which is preliminary data.</text>
</comment>
<reference evidence="17" key="1">
    <citation type="submission" date="2020-11" db="EMBL/GenBank/DDBJ databases">
        <title>Kefir isolates.</title>
        <authorList>
            <person name="Marcisauskas S."/>
            <person name="Kim Y."/>
            <person name="Blasche S."/>
        </authorList>
    </citation>
    <scope>NUCLEOTIDE SEQUENCE</scope>
    <source>
        <strain evidence="17">Olga-1</strain>
    </source>
</reference>
<dbReference type="EC" id="1.1.1.102" evidence="10"/>
<keyword evidence="6" id="KW-0521">NADP</keyword>
<evidence type="ECO:0000313" key="17">
    <source>
        <dbReference type="EMBL" id="KAG0686554.1"/>
    </source>
</evidence>
<evidence type="ECO:0000256" key="11">
    <source>
        <dbReference type="ARBA" id="ARBA00026241"/>
    </source>
</evidence>
<evidence type="ECO:0000256" key="1">
    <source>
        <dbReference type="ARBA" id="ARBA00004240"/>
    </source>
</evidence>
<sequence length="306" mass="34827">MTNFEVDNKLVIISGASQGLGYSLSNKLHDLGANLIILARSEDKLKKLSNLHENNKKFNDQFTIPYKIDLSNYIEIENFKKFLIKNNLNNKIDIIFCCAGSSIPKLFTDLSINELDNGININYKTCLYLLHSLIPLMIENSNNNKKHIIILSSSVSFYSFIGYSQYAPLKNALKSLSDSLRHELKPFNIKVSTVFPGNFSSEGYFEENLTKPLITSEIEGSSKPITVDKCCDIIINSLSNGTTYIHTDLIGWILNSFSLGFGPRNWWGLQIIFSLIGSIFARLIDLYHEYLIKNWYIENNKVKKTK</sequence>
<dbReference type="GO" id="GO:0047560">
    <property type="term" value="F:3-dehydrosphinganine reductase activity"/>
    <property type="evidence" value="ECO:0007669"/>
    <property type="project" value="UniProtKB-EC"/>
</dbReference>
<evidence type="ECO:0000256" key="13">
    <source>
        <dbReference type="ARBA" id="ARBA00032891"/>
    </source>
</evidence>
<keyword evidence="7" id="KW-0746">Sphingolipid metabolism</keyword>
<keyword evidence="9" id="KW-0443">Lipid metabolism</keyword>
<keyword evidence="8" id="KW-0560">Oxidoreductase</keyword>
<feature type="transmembrane region" description="Helical" evidence="16">
    <location>
        <begin position="266"/>
        <end position="284"/>
    </location>
</feature>